<dbReference type="Proteomes" id="UP001244207">
    <property type="component" value="Unassembled WGS sequence"/>
</dbReference>
<accession>A0AAD8XFI0</accession>
<organism evidence="2 3">
    <name type="scientific">Glomerella acutata</name>
    <name type="common">Colletotrichum acutatum</name>
    <dbReference type="NCBI Taxonomy" id="27357"/>
    <lineage>
        <taxon>Eukaryota</taxon>
        <taxon>Fungi</taxon>
        <taxon>Dikarya</taxon>
        <taxon>Ascomycota</taxon>
        <taxon>Pezizomycotina</taxon>
        <taxon>Sordariomycetes</taxon>
        <taxon>Hypocreomycetidae</taxon>
        <taxon>Glomerellales</taxon>
        <taxon>Glomerellaceae</taxon>
        <taxon>Colletotrichum</taxon>
        <taxon>Colletotrichum acutatum species complex</taxon>
    </lineage>
</organism>
<dbReference type="EMBL" id="JAHMHS010000042">
    <property type="protein sequence ID" value="KAK1725412.1"/>
    <property type="molecule type" value="Genomic_DNA"/>
</dbReference>
<proteinExistence type="predicted"/>
<protein>
    <submittedName>
        <fullName evidence="2">Uncharacterized protein</fullName>
    </submittedName>
</protein>
<evidence type="ECO:0000313" key="3">
    <source>
        <dbReference type="Proteomes" id="UP001244207"/>
    </source>
</evidence>
<sequence>MEMWWDALADVKSQVNQSQNRRLLGAFRLSIEVPECKSSTRTTASPPKVSGQHCPRAARCLYYPRCPRRQGFCFFFMEQYGVQSTDTLVANYGYWYTTYFCGCYRLTAPKIPYAVRAKGTVASSRRPKPKIRTEGGEEEMAGEDSPSPGSRRQGQSFPGRRSLPLDAFTHLV</sequence>
<keyword evidence="3" id="KW-1185">Reference proteome</keyword>
<dbReference type="AlphaFoldDB" id="A0AAD8XFI0"/>
<dbReference type="RefSeq" id="XP_060365467.1">
    <property type="nucleotide sequence ID" value="XM_060502290.1"/>
</dbReference>
<feature type="region of interest" description="Disordered" evidence="1">
    <location>
        <begin position="118"/>
        <end position="172"/>
    </location>
</feature>
<reference evidence="2" key="1">
    <citation type="submission" date="2021-12" db="EMBL/GenBank/DDBJ databases">
        <title>Comparative genomics, transcriptomics and evolutionary studies reveal genomic signatures of adaptation to plant cell wall in hemibiotrophic fungi.</title>
        <authorList>
            <consortium name="DOE Joint Genome Institute"/>
            <person name="Baroncelli R."/>
            <person name="Diaz J.F."/>
            <person name="Benocci T."/>
            <person name="Peng M."/>
            <person name="Battaglia E."/>
            <person name="Haridas S."/>
            <person name="Andreopoulos W."/>
            <person name="Labutti K."/>
            <person name="Pangilinan J."/>
            <person name="Floch G.L."/>
            <person name="Makela M.R."/>
            <person name="Henrissat B."/>
            <person name="Grigoriev I.V."/>
            <person name="Crouch J.A."/>
            <person name="De Vries R.P."/>
            <person name="Sukno S.A."/>
            <person name="Thon M.R."/>
        </authorList>
    </citation>
    <scope>NUCLEOTIDE SEQUENCE</scope>
    <source>
        <strain evidence="2">CBS 112980</strain>
    </source>
</reference>
<evidence type="ECO:0000256" key="1">
    <source>
        <dbReference type="SAM" id="MobiDB-lite"/>
    </source>
</evidence>
<gene>
    <name evidence="2" type="ORF">BDZ83DRAFT_307315</name>
</gene>
<feature type="compositionally biased region" description="Polar residues" evidence="1">
    <location>
        <begin position="147"/>
        <end position="156"/>
    </location>
</feature>
<evidence type="ECO:0000313" key="2">
    <source>
        <dbReference type="EMBL" id="KAK1725412.1"/>
    </source>
</evidence>
<comment type="caution">
    <text evidence="2">The sequence shown here is derived from an EMBL/GenBank/DDBJ whole genome shotgun (WGS) entry which is preliminary data.</text>
</comment>
<name>A0AAD8XFI0_GLOAC</name>
<dbReference type="GeneID" id="85386189"/>